<keyword evidence="1" id="KW-0812">Transmembrane</keyword>
<sequence>MLFQLDNHFSIQVSTSFILHKASNYRTTSQDNTKFTATADVLCPENRINGVTSWKAINRTCGSNKMKININTLSFQLAYVAVCGTFGSSTVLPVVISTEPF</sequence>
<protein>
    <submittedName>
        <fullName evidence="2">Uncharacterized protein</fullName>
    </submittedName>
</protein>
<organism evidence="2 3">
    <name type="scientific">Orchesella dallaii</name>
    <dbReference type="NCBI Taxonomy" id="48710"/>
    <lineage>
        <taxon>Eukaryota</taxon>
        <taxon>Metazoa</taxon>
        <taxon>Ecdysozoa</taxon>
        <taxon>Arthropoda</taxon>
        <taxon>Hexapoda</taxon>
        <taxon>Collembola</taxon>
        <taxon>Entomobryomorpha</taxon>
        <taxon>Entomobryoidea</taxon>
        <taxon>Orchesellidae</taxon>
        <taxon>Orchesellinae</taxon>
        <taxon>Orchesella</taxon>
    </lineage>
</organism>
<dbReference type="Proteomes" id="UP001642540">
    <property type="component" value="Unassembled WGS sequence"/>
</dbReference>
<proteinExistence type="predicted"/>
<evidence type="ECO:0000313" key="2">
    <source>
        <dbReference type="EMBL" id="CAL8104049.1"/>
    </source>
</evidence>
<keyword evidence="1" id="KW-0472">Membrane</keyword>
<evidence type="ECO:0000313" key="3">
    <source>
        <dbReference type="Proteomes" id="UP001642540"/>
    </source>
</evidence>
<name>A0ABP1QLR6_9HEXA</name>
<gene>
    <name evidence="2" type="ORF">ODALV1_LOCUS11635</name>
</gene>
<dbReference type="EMBL" id="CAXLJM020000035">
    <property type="protein sequence ID" value="CAL8104049.1"/>
    <property type="molecule type" value="Genomic_DNA"/>
</dbReference>
<comment type="caution">
    <text evidence="2">The sequence shown here is derived from an EMBL/GenBank/DDBJ whole genome shotgun (WGS) entry which is preliminary data.</text>
</comment>
<keyword evidence="3" id="KW-1185">Reference proteome</keyword>
<evidence type="ECO:0000256" key="1">
    <source>
        <dbReference type="SAM" id="Phobius"/>
    </source>
</evidence>
<accession>A0ABP1QLR6</accession>
<reference evidence="2 3" key="1">
    <citation type="submission" date="2024-08" db="EMBL/GenBank/DDBJ databases">
        <authorList>
            <person name="Cucini C."/>
            <person name="Frati F."/>
        </authorList>
    </citation>
    <scope>NUCLEOTIDE SEQUENCE [LARGE SCALE GENOMIC DNA]</scope>
</reference>
<feature type="transmembrane region" description="Helical" evidence="1">
    <location>
        <begin position="73"/>
        <end position="96"/>
    </location>
</feature>
<keyword evidence="1" id="KW-1133">Transmembrane helix</keyword>